<evidence type="ECO:0000256" key="1">
    <source>
        <dbReference type="ARBA" id="ARBA00037947"/>
    </source>
</evidence>
<dbReference type="PANTHER" id="PTHR12093">
    <property type="entry name" value="NCK-ASSOCIATED PROTEIN 1"/>
    <property type="match status" value="1"/>
</dbReference>
<reference evidence="4" key="1">
    <citation type="submission" date="2022-11" db="UniProtKB">
        <authorList>
            <consortium name="WormBaseParasite"/>
        </authorList>
    </citation>
    <scope>IDENTIFICATION</scope>
</reference>
<dbReference type="InterPro" id="IPR019137">
    <property type="entry name" value="Nck-associated_protein-1"/>
</dbReference>
<protein>
    <submittedName>
        <fullName evidence="4">Nck-associated protein 1</fullName>
    </submittedName>
</protein>
<sequence>MAERLIILNDRCVGLLTRLYNIKKSCGNINSRPKALTEKDYEQAIAIVVKKFPVNDLRKHSSAFANVDKSKADVLKNLDPYYFTFVHLLELKEHVLQQLALMDACQFTLDISLNFDATTAFFNMVINFISAMILLSRIEERKSLIGLYNAAHELEKGVTEPKFPRLAQLIVDYESPMKKLAEDFSPVYRIIRQALMSISPFYKNRNISADEHRASAMISLVSNPVELLFVAQTNTCACEFISVDLMNRWIILCITVCHNTLLADEHLIHLFYQALRHGVCIRLFRDENILIFSMLQNLFESVKGYHKRCQEIKDLYNITLQTCVSFHAHLRQFLRSALRDLCFLFKDQPGLLGPKVLFIWVGLSYARDEVNWLLRHNQVWPTVIANKKAKEQTDVGISDKALPELLFYMIDLQNLMIKHAGLTARYHTQFVQKCDAVTLSEMLPSLVGLSERESFLIQTAIDELHNISSDTCDLGAVRLDWFRFQASVSMNTSQFKMSAHREFVQTMNTTIFHTKMVDSVADMIKETCDLSLYCFYFTQFDNQLNQTLSLPIQSRYAIAFAHICNHFIHALHDFCPEEHDELVERGLAHCNSILDRLSVRVAEVIGRMTNDELILAQKLSPQACANCVSHAYQANGARINVQDTMPGVESYRVNREVVTEADKNYIYLVDLCNSIGYSKQILTLDHVFAPREYIHQHIESELISTLHRYFRQNNVDPPRKPSEMHMLMSSQISVMQTVENCLRFDLTQFLNGVYLQQTQSQDSHGKETLTSIYSRWYLEVLLRKASICQLVYSEHLRSFISASDVVPLPFAPEQYTDTRELRALVQIIGPYGIKLMAERLVWHVACQINELLKLVREHKAELHEARISFDKPERMRELAARLSFAESTTKDRKQSKDSSTSGSPIESVLQRVTIIGEIIAFRNMLYDALKDVAEQRLPFLINSLNGLFHSADPLGKVQMSEMCAAAGIQTDVDVALMSAIQAQAQTNRPNDDEEYYQETCLLFVFIAIALPKLATTKLSFYKAGVKASPNNCHVIPLAVNSMASALFYYHSRSDIQERMREFLAVNFKI</sequence>
<dbReference type="GO" id="GO:0031209">
    <property type="term" value="C:SCAR complex"/>
    <property type="evidence" value="ECO:0007669"/>
    <property type="project" value="TreeGrafter"/>
</dbReference>
<keyword evidence="3" id="KW-1185">Reference proteome</keyword>
<dbReference type="PANTHER" id="PTHR12093:SF10">
    <property type="entry name" value="MEMBRANE-ASSOCIATED PROTEIN HEM"/>
    <property type="match status" value="1"/>
</dbReference>
<evidence type="ECO:0000313" key="4">
    <source>
        <dbReference type="WBParaSite" id="PSU_v2.g1405.t1"/>
    </source>
</evidence>
<feature type="region of interest" description="Disordered" evidence="2">
    <location>
        <begin position="884"/>
        <end position="903"/>
    </location>
</feature>
<dbReference type="AlphaFoldDB" id="A0A914Y493"/>
<dbReference type="GO" id="GO:0030031">
    <property type="term" value="P:cell projection assembly"/>
    <property type="evidence" value="ECO:0007669"/>
    <property type="project" value="TreeGrafter"/>
</dbReference>
<dbReference type="GO" id="GO:0016477">
    <property type="term" value="P:cell migration"/>
    <property type="evidence" value="ECO:0007669"/>
    <property type="project" value="TreeGrafter"/>
</dbReference>
<accession>A0A914Y493</accession>
<organism evidence="3 4">
    <name type="scientific">Panagrolaimus superbus</name>
    <dbReference type="NCBI Taxonomy" id="310955"/>
    <lineage>
        <taxon>Eukaryota</taxon>
        <taxon>Metazoa</taxon>
        <taxon>Ecdysozoa</taxon>
        <taxon>Nematoda</taxon>
        <taxon>Chromadorea</taxon>
        <taxon>Rhabditida</taxon>
        <taxon>Tylenchina</taxon>
        <taxon>Panagrolaimomorpha</taxon>
        <taxon>Panagrolaimoidea</taxon>
        <taxon>Panagrolaimidae</taxon>
        <taxon>Panagrolaimus</taxon>
    </lineage>
</organism>
<evidence type="ECO:0000313" key="3">
    <source>
        <dbReference type="Proteomes" id="UP000887577"/>
    </source>
</evidence>
<dbReference type="WBParaSite" id="PSU_v2.g1405.t1">
    <property type="protein sequence ID" value="PSU_v2.g1405.t1"/>
    <property type="gene ID" value="PSU_v2.g1405"/>
</dbReference>
<dbReference type="Proteomes" id="UP000887577">
    <property type="component" value="Unplaced"/>
</dbReference>
<dbReference type="Pfam" id="PF09735">
    <property type="entry name" value="Nckap1"/>
    <property type="match status" value="1"/>
</dbReference>
<evidence type="ECO:0000256" key="2">
    <source>
        <dbReference type="SAM" id="MobiDB-lite"/>
    </source>
</evidence>
<comment type="similarity">
    <text evidence="1">Belongs to the HEM-1/HEM-2 family.</text>
</comment>
<proteinExistence type="inferred from homology"/>
<dbReference type="GO" id="GO:0030866">
    <property type="term" value="P:cortical actin cytoskeleton organization"/>
    <property type="evidence" value="ECO:0007669"/>
    <property type="project" value="TreeGrafter"/>
</dbReference>
<dbReference type="GO" id="GO:0048812">
    <property type="term" value="P:neuron projection morphogenesis"/>
    <property type="evidence" value="ECO:0007669"/>
    <property type="project" value="TreeGrafter"/>
</dbReference>
<name>A0A914Y493_9BILA</name>